<dbReference type="Proteomes" id="UP001153387">
    <property type="component" value="Unassembled WGS sequence"/>
</dbReference>
<evidence type="ECO:0000256" key="1">
    <source>
        <dbReference type="SAM" id="Phobius"/>
    </source>
</evidence>
<reference evidence="2 3" key="1">
    <citation type="submission" date="2022-10" db="EMBL/GenBank/DDBJ databases">
        <title>Comparative genomic analysis of Cohnella hashimotonis sp. nov., isolated from the International Space Station.</title>
        <authorList>
            <person name="Simpson A."/>
            <person name="Venkateswaran K."/>
        </authorList>
    </citation>
    <scope>NUCLEOTIDE SEQUENCE [LARGE SCALE GENOMIC DNA]</scope>
    <source>
        <strain evidence="2 3">DSM 18997</strain>
    </source>
</reference>
<evidence type="ECO:0000313" key="2">
    <source>
        <dbReference type="EMBL" id="MDG0790656.1"/>
    </source>
</evidence>
<name>A0A9X4QLT5_9BACL</name>
<keyword evidence="3" id="KW-1185">Reference proteome</keyword>
<dbReference type="EMBL" id="JAPDHZ010000002">
    <property type="protein sequence ID" value="MDG0790656.1"/>
    <property type="molecule type" value="Genomic_DNA"/>
</dbReference>
<dbReference type="RefSeq" id="WP_277564463.1">
    <property type="nucleotide sequence ID" value="NZ_JAPDHZ010000002.1"/>
</dbReference>
<accession>A0A9X4QLT5</accession>
<feature type="transmembrane region" description="Helical" evidence="1">
    <location>
        <begin position="12"/>
        <end position="36"/>
    </location>
</feature>
<evidence type="ECO:0008006" key="4">
    <source>
        <dbReference type="Google" id="ProtNLM"/>
    </source>
</evidence>
<evidence type="ECO:0000313" key="3">
    <source>
        <dbReference type="Proteomes" id="UP001153387"/>
    </source>
</evidence>
<sequence>MKTLRPREERGSALLLVVFMVLVFTVLGVAIMGATLGGAKRAETRENDVQSLHLAERALNEAAAEIALKFDKKEGAIDLEQLPNDLKEIQAKVNGSDTKSGLQGATGKILGIELPQAWNAQSIAGAGKPVDKVEVQITIKTEAEVNGVRRILAQDITLDSYPEFLKYAFGSESNVNINGAPYIIGDFYSGLDLRAKNQAEYRYNRAIGEKDQFTPSQFPTLDGDIYVQNEKSILSCTGPDYCDYQTGSNYSPIQLDGTDNSKLQLKTVVNNTIDNVVYRDKSKFVSVNIEESFLDKLAEASGDSKTDRDNPTLYPGIKDINKGSLNNLEAASAYASESAHQRIQSLANRAGIIDLPEKPTYPTSDKEDDIQQYYKDFANYQFLFATGQSLDKTAIYDGSLTINGNELQQMKFDPDVKNKREINGSYMKSAWLIVNGNLTIDNQSGAPLEILGNILVNGDVKIRGRVSMDATIITLGKATIEDAEIAGLKVNGVEKELLLIAKGKIFINRVDSFNTIASPFVKGASDQGAGNPPLLKAFFYTDSDAELYGVGSAFWIRGGFFAKGELTINAVLGNTPKPSEDATYLYPDSQLNGIPVDDQHRLLSRFIIQYDDQIYANQAVGLPRVKTINMRIGKKHFADADK</sequence>
<keyword evidence="1" id="KW-0812">Transmembrane</keyword>
<proteinExistence type="predicted"/>
<gene>
    <name evidence="2" type="ORF">OMP38_07150</name>
</gene>
<keyword evidence="1" id="KW-0472">Membrane</keyword>
<dbReference type="AlphaFoldDB" id="A0A9X4QLT5"/>
<keyword evidence="1" id="KW-1133">Transmembrane helix</keyword>
<protein>
    <recommendedName>
        <fullName evidence="4">Type 4 fimbrial biogenesis protein PilX N-terminal domain-containing protein</fullName>
    </recommendedName>
</protein>
<organism evidence="2 3">
    <name type="scientific">Cohnella ginsengisoli</name>
    <dbReference type="NCBI Taxonomy" id="425004"/>
    <lineage>
        <taxon>Bacteria</taxon>
        <taxon>Bacillati</taxon>
        <taxon>Bacillota</taxon>
        <taxon>Bacilli</taxon>
        <taxon>Bacillales</taxon>
        <taxon>Paenibacillaceae</taxon>
        <taxon>Cohnella</taxon>
    </lineage>
</organism>
<comment type="caution">
    <text evidence="2">The sequence shown here is derived from an EMBL/GenBank/DDBJ whole genome shotgun (WGS) entry which is preliminary data.</text>
</comment>